<evidence type="ECO:0000256" key="1">
    <source>
        <dbReference type="SAM" id="Phobius"/>
    </source>
</evidence>
<accession>A0AAE3NDV9</accession>
<keyword evidence="1" id="KW-0472">Membrane</keyword>
<evidence type="ECO:0000313" key="2">
    <source>
        <dbReference type="EMBL" id="MDB0521767.1"/>
    </source>
</evidence>
<comment type="caution">
    <text evidence="2">The sequence shown here is derived from an EMBL/GenBank/DDBJ whole genome shotgun (WGS) entry which is preliminary data.</text>
</comment>
<organism evidence="2 3">
    <name type="scientific">Ralstonia solanacearum</name>
    <name type="common">Pseudomonas solanacearum</name>
    <dbReference type="NCBI Taxonomy" id="305"/>
    <lineage>
        <taxon>Bacteria</taxon>
        <taxon>Pseudomonadati</taxon>
        <taxon>Pseudomonadota</taxon>
        <taxon>Betaproteobacteria</taxon>
        <taxon>Burkholderiales</taxon>
        <taxon>Burkholderiaceae</taxon>
        <taxon>Ralstonia</taxon>
        <taxon>Ralstonia solanacearum species complex</taxon>
    </lineage>
</organism>
<protein>
    <submittedName>
        <fullName evidence="2">Uncharacterized protein</fullName>
    </submittedName>
</protein>
<proteinExistence type="predicted"/>
<sequence length="71" mass="7308">MNNWNWTARGSTGTKLVIAGALAQVAKPHALAAAQGNDLLTATAYLGLGVGGGVIAIVGLYFIATRNRNKQ</sequence>
<evidence type="ECO:0000313" key="3">
    <source>
        <dbReference type="Proteomes" id="UP001143674"/>
    </source>
</evidence>
<dbReference type="AlphaFoldDB" id="A0AAE3NDV9"/>
<keyword evidence="1" id="KW-0812">Transmembrane</keyword>
<reference evidence="2" key="1">
    <citation type="submission" date="2021-09" db="EMBL/GenBank/DDBJ databases">
        <title>Genomic analysis of Ralstonia spp.</title>
        <authorList>
            <person name="Aburjaile F."/>
            <person name="Ariute J.C."/>
            <person name="Pais A.K.L."/>
            <person name="Albuquerque G.M.R."/>
            <person name="Silva A.M.F."/>
            <person name="Brenig B."/>
            <person name="Azevedo V."/>
            <person name="Matiuzzi M."/>
            <person name="Ramos R."/>
            <person name="Goes-Neto A."/>
            <person name="Soares S."/>
            <person name="Iseppon A.M.B."/>
            <person name="Souza E."/>
            <person name="Gama M."/>
        </authorList>
    </citation>
    <scope>NUCLEOTIDE SEQUENCE</scope>
    <source>
        <strain evidence="2">B4</strain>
    </source>
</reference>
<feature type="transmembrane region" description="Helical" evidence="1">
    <location>
        <begin position="42"/>
        <end position="64"/>
    </location>
</feature>
<dbReference type="RefSeq" id="WP_184851478.1">
    <property type="nucleotide sequence ID" value="NZ_JABZEH010000002.1"/>
</dbReference>
<dbReference type="EMBL" id="JAIVEX010000004">
    <property type="protein sequence ID" value="MDB0521767.1"/>
    <property type="molecule type" value="Genomic_DNA"/>
</dbReference>
<gene>
    <name evidence="2" type="ORF">LBW55_09090</name>
</gene>
<name>A0AAE3NDV9_RALSL</name>
<keyword evidence="1" id="KW-1133">Transmembrane helix</keyword>
<dbReference type="Proteomes" id="UP001143674">
    <property type="component" value="Unassembled WGS sequence"/>
</dbReference>